<dbReference type="SUPFAM" id="SSF54060">
    <property type="entry name" value="His-Me finger endonucleases"/>
    <property type="match status" value="1"/>
</dbReference>
<dbReference type="AlphaFoldDB" id="A0A1E3PTQ5"/>
<dbReference type="EMBL" id="KV454313">
    <property type="protein sequence ID" value="ODQ68809.1"/>
    <property type="molecule type" value="Genomic_DNA"/>
</dbReference>
<sequence>MNRVILSTLWDKTPGRNNRVGRPQINGNQQIINNSISIVNNSTPFNALRLEQLNELPCLLSSQSLDSRGRPQRSMRVIIDGTPRKINFRAYHITWMAANGPILPDHPPQYSHRCHQPLCVEPTHGVWESDVDNKDRNRCSAQSHIFFQDYMIVLCPHTPCCLTPLILTTSDSRVVPLHNPQQ</sequence>
<dbReference type="Pfam" id="PF05551">
    <property type="entry name" value="zf-His_Me_endon"/>
    <property type="match status" value="1"/>
</dbReference>
<accession>A0A1E3PTQ5</accession>
<organism evidence="2 3">
    <name type="scientific">Lipomyces starkeyi NRRL Y-11557</name>
    <dbReference type="NCBI Taxonomy" id="675824"/>
    <lineage>
        <taxon>Eukaryota</taxon>
        <taxon>Fungi</taxon>
        <taxon>Dikarya</taxon>
        <taxon>Ascomycota</taxon>
        <taxon>Saccharomycotina</taxon>
        <taxon>Lipomycetes</taxon>
        <taxon>Lipomycetales</taxon>
        <taxon>Lipomycetaceae</taxon>
        <taxon>Lipomyces</taxon>
    </lineage>
</organism>
<dbReference type="InterPro" id="IPR008704">
    <property type="entry name" value="Endonuclease_Zinc-binding_loop"/>
</dbReference>
<feature type="domain" description="Zinc-binding loop region of homing endonuclease" evidence="1">
    <location>
        <begin position="89"/>
        <end position="165"/>
    </location>
</feature>
<reference evidence="2 3" key="1">
    <citation type="journal article" date="2016" name="Proc. Natl. Acad. Sci. U.S.A.">
        <title>Comparative genomics of biotechnologically important yeasts.</title>
        <authorList>
            <person name="Riley R."/>
            <person name="Haridas S."/>
            <person name="Wolfe K.H."/>
            <person name="Lopes M.R."/>
            <person name="Hittinger C.T."/>
            <person name="Goeker M."/>
            <person name="Salamov A.A."/>
            <person name="Wisecaver J.H."/>
            <person name="Long T.M."/>
            <person name="Calvey C.H."/>
            <person name="Aerts A.L."/>
            <person name="Barry K.W."/>
            <person name="Choi C."/>
            <person name="Clum A."/>
            <person name="Coughlan A.Y."/>
            <person name="Deshpande S."/>
            <person name="Douglass A.P."/>
            <person name="Hanson S.J."/>
            <person name="Klenk H.-P."/>
            <person name="LaButti K.M."/>
            <person name="Lapidus A."/>
            <person name="Lindquist E.A."/>
            <person name="Lipzen A.M."/>
            <person name="Meier-Kolthoff J.P."/>
            <person name="Ohm R.A."/>
            <person name="Otillar R.P."/>
            <person name="Pangilinan J.L."/>
            <person name="Peng Y."/>
            <person name="Rokas A."/>
            <person name="Rosa C.A."/>
            <person name="Scheuner C."/>
            <person name="Sibirny A.A."/>
            <person name="Slot J.C."/>
            <person name="Stielow J.B."/>
            <person name="Sun H."/>
            <person name="Kurtzman C.P."/>
            <person name="Blackwell M."/>
            <person name="Grigoriev I.V."/>
            <person name="Jeffries T.W."/>
        </authorList>
    </citation>
    <scope>NUCLEOTIDE SEQUENCE [LARGE SCALE GENOMIC DNA]</scope>
    <source>
        <strain evidence="2 3">NRRL Y-11557</strain>
    </source>
</reference>
<dbReference type="GO" id="GO:0004519">
    <property type="term" value="F:endonuclease activity"/>
    <property type="evidence" value="ECO:0007669"/>
    <property type="project" value="InterPro"/>
</dbReference>
<dbReference type="Gene3D" id="3.90.75.10">
    <property type="entry name" value="Homing Intron 3 (I-ppo) Encoded Endonuclease, Chain A"/>
    <property type="match status" value="1"/>
</dbReference>
<dbReference type="InterPro" id="IPR044930">
    <property type="entry name" value="Homing_endonuclease_His-Me"/>
</dbReference>
<gene>
    <name evidence="2" type="ORF">LIPSTDRAFT_76736</name>
</gene>
<name>A0A1E3PTQ5_LIPST</name>
<dbReference type="InterPro" id="IPR044925">
    <property type="entry name" value="His-Me_finger_sf"/>
</dbReference>
<protein>
    <recommendedName>
        <fullName evidence="1">Zinc-binding loop region of homing endonuclease domain-containing protein</fullName>
    </recommendedName>
</protein>
<evidence type="ECO:0000313" key="3">
    <source>
        <dbReference type="Proteomes" id="UP000094385"/>
    </source>
</evidence>
<dbReference type="Proteomes" id="UP000094385">
    <property type="component" value="Unassembled WGS sequence"/>
</dbReference>
<evidence type="ECO:0000313" key="2">
    <source>
        <dbReference type="EMBL" id="ODQ68809.1"/>
    </source>
</evidence>
<keyword evidence="3" id="KW-1185">Reference proteome</keyword>
<proteinExistence type="predicted"/>
<dbReference type="OrthoDB" id="5272330at2759"/>
<evidence type="ECO:0000259" key="1">
    <source>
        <dbReference type="Pfam" id="PF05551"/>
    </source>
</evidence>